<comment type="caution">
    <text evidence="2">The sequence shown here is derived from an EMBL/GenBank/DDBJ whole genome shotgun (WGS) entry which is preliminary data.</text>
</comment>
<gene>
    <name evidence="2" type="ORF">OLEA9_A039487</name>
</gene>
<dbReference type="AlphaFoldDB" id="A0A8S0UEK6"/>
<feature type="region of interest" description="Disordered" evidence="1">
    <location>
        <begin position="1"/>
        <end position="25"/>
    </location>
</feature>
<dbReference type="EMBL" id="CACTIH010007824">
    <property type="protein sequence ID" value="CAA3018350.1"/>
    <property type="molecule type" value="Genomic_DNA"/>
</dbReference>
<evidence type="ECO:0000256" key="1">
    <source>
        <dbReference type="SAM" id="MobiDB-lite"/>
    </source>
</evidence>
<feature type="compositionally biased region" description="Acidic residues" evidence="1">
    <location>
        <begin position="10"/>
        <end position="25"/>
    </location>
</feature>
<feature type="compositionally biased region" description="Acidic residues" evidence="1">
    <location>
        <begin position="49"/>
        <end position="61"/>
    </location>
</feature>
<reference evidence="2 3" key="1">
    <citation type="submission" date="2019-12" db="EMBL/GenBank/DDBJ databases">
        <authorList>
            <person name="Alioto T."/>
            <person name="Alioto T."/>
            <person name="Gomez Garrido J."/>
        </authorList>
    </citation>
    <scope>NUCLEOTIDE SEQUENCE [LARGE SCALE GENOMIC DNA]</scope>
</reference>
<protein>
    <submittedName>
        <fullName evidence="2">Uncharacterized protein</fullName>
    </submittedName>
</protein>
<proteinExistence type="predicted"/>
<keyword evidence="3" id="KW-1185">Reference proteome</keyword>
<dbReference type="Proteomes" id="UP000594638">
    <property type="component" value="Unassembled WGS sequence"/>
</dbReference>
<evidence type="ECO:0000313" key="3">
    <source>
        <dbReference type="Proteomes" id="UP000594638"/>
    </source>
</evidence>
<organism evidence="2 3">
    <name type="scientific">Olea europaea subsp. europaea</name>
    <dbReference type="NCBI Taxonomy" id="158383"/>
    <lineage>
        <taxon>Eukaryota</taxon>
        <taxon>Viridiplantae</taxon>
        <taxon>Streptophyta</taxon>
        <taxon>Embryophyta</taxon>
        <taxon>Tracheophyta</taxon>
        <taxon>Spermatophyta</taxon>
        <taxon>Magnoliopsida</taxon>
        <taxon>eudicotyledons</taxon>
        <taxon>Gunneridae</taxon>
        <taxon>Pentapetalae</taxon>
        <taxon>asterids</taxon>
        <taxon>lamiids</taxon>
        <taxon>Lamiales</taxon>
        <taxon>Oleaceae</taxon>
        <taxon>Oleeae</taxon>
        <taxon>Olea</taxon>
    </lineage>
</organism>
<dbReference type="Gramene" id="OE9A039487T1">
    <property type="protein sequence ID" value="OE9A039487C1"/>
    <property type="gene ID" value="OE9A039487"/>
</dbReference>
<accession>A0A8S0UEK6</accession>
<name>A0A8S0UEK6_OLEEU</name>
<evidence type="ECO:0000313" key="2">
    <source>
        <dbReference type="EMBL" id="CAA3018350.1"/>
    </source>
</evidence>
<sequence>MDEESKGFEEDPNFVDSDNDVVSDQDDVLYDSNVTDGIEVGFGGCERGVEDEPIESNDIEENTISKKVSRRKGSSSTHNPLGSPKYQFMPTLMTTKEMQTGNLIAGPAATLSNVNVPTTEVNFEVMIDELRTIDEAESKWLRANRA</sequence>
<feature type="region of interest" description="Disordered" evidence="1">
    <location>
        <begin position="40"/>
        <end position="87"/>
    </location>
</feature>